<comment type="caution">
    <text evidence="9">The sequence shown here is derived from an EMBL/GenBank/DDBJ whole genome shotgun (WGS) entry which is preliminary data.</text>
</comment>
<keyword evidence="10" id="KW-1185">Reference proteome</keyword>
<dbReference type="InterPro" id="IPR050166">
    <property type="entry name" value="ABC_transporter_ATP-bind"/>
</dbReference>
<dbReference type="PROSITE" id="PS50893">
    <property type="entry name" value="ABC_TRANSPORTER_2"/>
    <property type="match status" value="1"/>
</dbReference>
<protein>
    <submittedName>
        <fullName evidence="9">ABC transporter ATP-binding protein</fullName>
    </submittedName>
</protein>
<comment type="similarity">
    <text evidence="1">Belongs to the ABC transporter superfamily.</text>
</comment>
<dbReference type="InterPro" id="IPR003593">
    <property type="entry name" value="AAA+_ATPase"/>
</dbReference>
<dbReference type="SMART" id="SM00382">
    <property type="entry name" value="AAA"/>
    <property type="match status" value="1"/>
</dbReference>
<reference evidence="9 10" key="1">
    <citation type="submission" date="2024-09" db="EMBL/GenBank/DDBJ databases">
        <authorList>
            <person name="Sun Q."/>
            <person name="Mori K."/>
        </authorList>
    </citation>
    <scope>NUCLEOTIDE SEQUENCE [LARGE SCALE GENOMIC DNA]</scope>
    <source>
        <strain evidence="9 10">NCAIM B.02336</strain>
    </source>
</reference>
<dbReference type="Proteomes" id="UP001589834">
    <property type="component" value="Unassembled WGS sequence"/>
</dbReference>
<accession>A0ABV6PST4</accession>
<keyword evidence="6" id="KW-1278">Translocase</keyword>
<dbReference type="PANTHER" id="PTHR42788:SF17">
    <property type="entry name" value="ALIPHATIC SULFONATES IMPORT ATP-BINDING PROTEIN SSUB"/>
    <property type="match status" value="1"/>
</dbReference>
<dbReference type="RefSeq" id="WP_377482703.1">
    <property type="nucleotide sequence ID" value="NZ_JBHLTN010000018.1"/>
</dbReference>
<dbReference type="InterPro" id="IPR027417">
    <property type="entry name" value="P-loop_NTPase"/>
</dbReference>
<feature type="domain" description="ABC transporter" evidence="8">
    <location>
        <begin position="5"/>
        <end position="226"/>
    </location>
</feature>
<evidence type="ECO:0000256" key="5">
    <source>
        <dbReference type="ARBA" id="ARBA00022840"/>
    </source>
</evidence>
<dbReference type="Gene3D" id="3.40.50.300">
    <property type="entry name" value="P-loop containing nucleotide triphosphate hydrolases"/>
    <property type="match status" value="1"/>
</dbReference>
<dbReference type="InterPro" id="IPR017871">
    <property type="entry name" value="ABC_transporter-like_CS"/>
</dbReference>
<sequence length="283" mass="30147">MTAGLQVQGLSHAFGPRAVLEHIDLTLPAGRTLALVGPSGSGKSTLLHLCAGLLTVREGRIANGFACTAMLFQQPQLLPWKSVLDNIALGLKARGVARAARQAAARAMGRAMGLDELALAQFPPQLSGGMQSRAALARALVLQPDLLLLDEPFSALDIGMRQQMHRLLLAEQARRPLAVLMITHDVMEAVALADTVLVLAGAPARLRWRLDLPVPAGHRDDAWVHRQTARLLAQGAVRRAFDLPPLLAPAPLPTEPGFDQDLAAGRAVAPVQRAPRDGCEVLL</sequence>
<evidence type="ECO:0000313" key="9">
    <source>
        <dbReference type="EMBL" id="MFC0592912.1"/>
    </source>
</evidence>
<dbReference type="EMBL" id="JBHLTN010000018">
    <property type="protein sequence ID" value="MFC0592912.1"/>
    <property type="molecule type" value="Genomic_DNA"/>
</dbReference>
<dbReference type="Pfam" id="PF00005">
    <property type="entry name" value="ABC_tran"/>
    <property type="match status" value="1"/>
</dbReference>
<keyword evidence="3" id="KW-1003">Cell membrane</keyword>
<dbReference type="InterPro" id="IPR003439">
    <property type="entry name" value="ABC_transporter-like_ATP-bd"/>
</dbReference>
<proteinExistence type="inferred from homology"/>
<dbReference type="PANTHER" id="PTHR42788">
    <property type="entry name" value="TAURINE IMPORT ATP-BINDING PROTEIN-RELATED"/>
    <property type="match status" value="1"/>
</dbReference>
<evidence type="ECO:0000256" key="1">
    <source>
        <dbReference type="ARBA" id="ARBA00005417"/>
    </source>
</evidence>
<keyword evidence="5 9" id="KW-0067">ATP-binding</keyword>
<evidence type="ECO:0000256" key="7">
    <source>
        <dbReference type="ARBA" id="ARBA00023136"/>
    </source>
</evidence>
<dbReference type="PROSITE" id="PS00211">
    <property type="entry name" value="ABC_TRANSPORTER_1"/>
    <property type="match status" value="1"/>
</dbReference>
<evidence type="ECO:0000256" key="3">
    <source>
        <dbReference type="ARBA" id="ARBA00022475"/>
    </source>
</evidence>
<evidence type="ECO:0000259" key="8">
    <source>
        <dbReference type="PROSITE" id="PS50893"/>
    </source>
</evidence>
<keyword evidence="2" id="KW-0813">Transport</keyword>
<evidence type="ECO:0000256" key="4">
    <source>
        <dbReference type="ARBA" id="ARBA00022741"/>
    </source>
</evidence>
<gene>
    <name evidence="9" type="ORF">ACFFGG_10105</name>
</gene>
<keyword evidence="4" id="KW-0547">Nucleotide-binding</keyword>
<evidence type="ECO:0000256" key="6">
    <source>
        <dbReference type="ARBA" id="ARBA00022967"/>
    </source>
</evidence>
<evidence type="ECO:0000256" key="2">
    <source>
        <dbReference type="ARBA" id="ARBA00022448"/>
    </source>
</evidence>
<dbReference type="GO" id="GO:0005524">
    <property type="term" value="F:ATP binding"/>
    <property type="evidence" value="ECO:0007669"/>
    <property type="project" value="UniProtKB-KW"/>
</dbReference>
<organism evidence="9 10">
    <name type="scientific">Ottowia pentelensis</name>
    <dbReference type="NCBI Taxonomy" id="511108"/>
    <lineage>
        <taxon>Bacteria</taxon>
        <taxon>Pseudomonadati</taxon>
        <taxon>Pseudomonadota</taxon>
        <taxon>Betaproteobacteria</taxon>
        <taxon>Burkholderiales</taxon>
        <taxon>Comamonadaceae</taxon>
        <taxon>Ottowia</taxon>
    </lineage>
</organism>
<dbReference type="SUPFAM" id="SSF52540">
    <property type="entry name" value="P-loop containing nucleoside triphosphate hydrolases"/>
    <property type="match status" value="1"/>
</dbReference>
<evidence type="ECO:0000313" key="10">
    <source>
        <dbReference type="Proteomes" id="UP001589834"/>
    </source>
</evidence>
<keyword evidence="7" id="KW-0472">Membrane</keyword>
<name>A0ABV6PST4_9BURK</name>